<evidence type="ECO:0000313" key="2">
    <source>
        <dbReference type="EMBL" id="HEB96851.1"/>
    </source>
</evidence>
<dbReference type="AlphaFoldDB" id="A0A831RPK1"/>
<comment type="caution">
    <text evidence="2">The sequence shown here is derived from an EMBL/GenBank/DDBJ whole genome shotgun (WGS) entry which is preliminary data.</text>
</comment>
<feature type="compositionally biased region" description="Basic and acidic residues" evidence="1">
    <location>
        <begin position="96"/>
        <end position="107"/>
    </location>
</feature>
<protein>
    <submittedName>
        <fullName evidence="2">Uncharacterized protein</fullName>
    </submittedName>
</protein>
<gene>
    <name evidence="2" type="ORF">ENI96_10535</name>
</gene>
<accession>A0A831RPK1</accession>
<feature type="region of interest" description="Disordered" evidence="1">
    <location>
        <begin position="83"/>
        <end position="107"/>
    </location>
</feature>
<reference evidence="2" key="1">
    <citation type="journal article" date="2020" name="mSystems">
        <title>Genome- and Community-Level Interaction Insights into Carbon Utilization and Element Cycling Functions of Hydrothermarchaeota in Hydrothermal Sediment.</title>
        <authorList>
            <person name="Zhou Z."/>
            <person name="Liu Y."/>
            <person name="Xu W."/>
            <person name="Pan J."/>
            <person name="Luo Z.H."/>
            <person name="Li M."/>
        </authorList>
    </citation>
    <scope>NUCLEOTIDE SEQUENCE [LARGE SCALE GENOMIC DNA]</scope>
    <source>
        <strain evidence="2">HyVt-443</strain>
    </source>
</reference>
<dbReference type="Proteomes" id="UP000886251">
    <property type="component" value="Unassembled WGS sequence"/>
</dbReference>
<name>A0A831RPK1_9GAMM</name>
<sequence>MKKPDTRTAMARLIGEIRAALPFDAPETRYCGDDCRFCAPKLLAYLESELEEWEQRLADGGRPDFGDLNRLARSARRIHRALQRNGLLPASAADAGQEHDRQTENEP</sequence>
<evidence type="ECO:0000256" key="1">
    <source>
        <dbReference type="SAM" id="MobiDB-lite"/>
    </source>
</evidence>
<proteinExistence type="predicted"/>
<organism evidence="2">
    <name type="scientific">Sedimenticola thiotaurini</name>
    <dbReference type="NCBI Taxonomy" id="1543721"/>
    <lineage>
        <taxon>Bacteria</taxon>
        <taxon>Pseudomonadati</taxon>
        <taxon>Pseudomonadota</taxon>
        <taxon>Gammaproteobacteria</taxon>
        <taxon>Chromatiales</taxon>
        <taxon>Sedimenticolaceae</taxon>
        <taxon>Sedimenticola</taxon>
    </lineage>
</organism>
<dbReference type="EMBL" id="DRKP01000123">
    <property type="protein sequence ID" value="HEB96851.1"/>
    <property type="molecule type" value="Genomic_DNA"/>
</dbReference>